<dbReference type="Gene3D" id="1.20.120.160">
    <property type="entry name" value="HPT domain"/>
    <property type="match status" value="1"/>
</dbReference>
<keyword evidence="3" id="KW-0175">Coiled coil</keyword>
<dbReference type="SUPFAM" id="SSF47226">
    <property type="entry name" value="Histidine-containing phosphotransfer domain, HPT domain"/>
    <property type="match status" value="1"/>
</dbReference>
<dbReference type="InterPro" id="IPR036641">
    <property type="entry name" value="HPT_dom_sf"/>
</dbReference>
<dbReference type="Pfam" id="PF01627">
    <property type="entry name" value="Hpt"/>
    <property type="match status" value="1"/>
</dbReference>
<keyword evidence="1" id="KW-0902">Two-component regulatory system</keyword>
<evidence type="ECO:0000313" key="5">
    <source>
        <dbReference type="EMBL" id="ASP40585.1"/>
    </source>
</evidence>
<keyword evidence="5" id="KW-0418">Kinase</keyword>
<dbReference type="OrthoDB" id="9131849at2"/>
<dbReference type="GO" id="GO:0004672">
    <property type="term" value="F:protein kinase activity"/>
    <property type="evidence" value="ECO:0007669"/>
    <property type="project" value="UniProtKB-ARBA"/>
</dbReference>
<accession>A0A222FNH4</accession>
<dbReference type="EMBL" id="CP022530">
    <property type="protein sequence ID" value="ASP40585.1"/>
    <property type="molecule type" value="Genomic_DNA"/>
</dbReference>
<keyword evidence="2" id="KW-0597">Phosphoprotein</keyword>
<evidence type="ECO:0000256" key="3">
    <source>
        <dbReference type="SAM" id="Coils"/>
    </source>
</evidence>
<feature type="modified residue" description="Phosphohistidine" evidence="2">
    <location>
        <position position="59"/>
    </location>
</feature>
<reference evidence="5 6" key="1">
    <citation type="submission" date="2017-07" db="EMBL/GenBank/DDBJ databases">
        <title>Annotated genome sequence of Bacterioplanes sanyensis isolated from Red Sea.</title>
        <authorList>
            <person name="Rehman Z.U."/>
        </authorList>
    </citation>
    <scope>NUCLEOTIDE SEQUENCE [LARGE SCALE GENOMIC DNA]</scope>
    <source>
        <strain evidence="5 6">NV9</strain>
    </source>
</reference>
<proteinExistence type="predicted"/>
<feature type="domain" description="HPt" evidence="4">
    <location>
        <begin position="20"/>
        <end position="116"/>
    </location>
</feature>
<dbReference type="Proteomes" id="UP000202440">
    <property type="component" value="Chromosome"/>
</dbReference>
<feature type="coiled-coil region" evidence="3">
    <location>
        <begin position="82"/>
        <end position="109"/>
    </location>
</feature>
<gene>
    <name evidence="5" type="ORF">CHH28_18770</name>
</gene>
<dbReference type="KEGG" id="bsan:CHH28_18770"/>
<evidence type="ECO:0000313" key="6">
    <source>
        <dbReference type="Proteomes" id="UP000202440"/>
    </source>
</evidence>
<dbReference type="InterPro" id="IPR008207">
    <property type="entry name" value="Sig_transdc_His_kin_Hpt_dom"/>
</dbReference>
<evidence type="ECO:0000256" key="2">
    <source>
        <dbReference type="PROSITE-ProRule" id="PRU00110"/>
    </source>
</evidence>
<dbReference type="AlphaFoldDB" id="A0A222FNH4"/>
<evidence type="ECO:0000259" key="4">
    <source>
        <dbReference type="PROSITE" id="PS50894"/>
    </source>
</evidence>
<dbReference type="RefSeq" id="WP_094061747.1">
    <property type="nucleotide sequence ID" value="NZ_CP022530.1"/>
</dbReference>
<sequence length="116" mass="12953">MSQLAAHFDQEALSMLQEVMDDEFPELVDVYLRDSDQRLPLLHQAIAAESADDIRELAHSFKGASSNVSAHVLAELCFGLEKAGRDNELANVQEQLSDIEREYHQVKSLLQGMING</sequence>
<keyword evidence="5" id="KW-0808">Transferase</keyword>
<keyword evidence="6" id="KW-1185">Reference proteome</keyword>
<protein>
    <submittedName>
        <fullName evidence="5">Histidine kinase</fullName>
    </submittedName>
</protein>
<dbReference type="SMART" id="SM00073">
    <property type="entry name" value="HPT"/>
    <property type="match status" value="1"/>
</dbReference>
<dbReference type="PROSITE" id="PS50894">
    <property type="entry name" value="HPT"/>
    <property type="match status" value="1"/>
</dbReference>
<dbReference type="GO" id="GO:0000160">
    <property type="term" value="P:phosphorelay signal transduction system"/>
    <property type="evidence" value="ECO:0007669"/>
    <property type="project" value="UniProtKB-KW"/>
</dbReference>
<organism evidence="5 6">
    <name type="scientific">Bacterioplanes sanyensis</name>
    <dbReference type="NCBI Taxonomy" id="1249553"/>
    <lineage>
        <taxon>Bacteria</taxon>
        <taxon>Pseudomonadati</taxon>
        <taxon>Pseudomonadota</taxon>
        <taxon>Gammaproteobacteria</taxon>
        <taxon>Oceanospirillales</taxon>
        <taxon>Oceanospirillaceae</taxon>
        <taxon>Bacterioplanes</taxon>
    </lineage>
</organism>
<name>A0A222FNH4_9GAMM</name>
<evidence type="ECO:0000256" key="1">
    <source>
        <dbReference type="ARBA" id="ARBA00023012"/>
    </source>
</evidence>